<organism evidence="3 4">
    <name type="scientific">Sphaerulina musiva (strain SO2202)</name>
    <name type="common">Poplar stem canker fungus</name>
    <name type="synonym">Septoria musiva</name>
    <dbReference type="NCBI Taxonomy" id="692275"/>
    <lineage>
        <taxon>Eukaryota</taxon>
        <taxon>Fungi</taxon>
        <taxon>Dikarya</taxon>
        <taxon>Ascomycota</taxon>
        <taxon>Pezizomycotina</taxon>
        <taxon>Dothideomycetes</taxon>
        <taxon>Dothideomycetidae</taxon>
        <taxon>Mycosphaerellales</taxon>
        <taxon>Mycosphaerellaceae</taxon>
        <taxon>Sphaerulina</taxon>
    </lineage>
</organism>
<feature type="domain" description="Aminoglycoside phosphotransferase" evidence="2">
    <location>
        <begin position="83"/>
        <end position="271"/>
    </location>
</feature>
<dbReference type="InterPro" id="IPR002575">
    <property type="entry name" value="Aminoglycoside_PTrfase"/>
</dbReference>
<dbReference type="PANTHER" id="PTHR21310:SF55">
    <property type="entry name" value="AMINOGLYCOSIDE PHOSPHOTRANSFERASE DOMAIN-CONTAINING PROTEIN"/>
    <property type="match status" value="1"/>
</dbReference>
<accession>M3CVS4</accession>
<dbReference type="InterPro" id="IPR011009">
    <property type="entry name" value="Kinase-like_dom_sf"/>
</dbReference>
<dbReference type="SUPFAM" id="SSF56112">
    <property type="entry name" value="Protein kinase-like (PK-like)"/>
    <property type="match status" value="1"/>
</dbReference>
<evidence type="ECO:0000256" key="1">
    <source>
        <dbReference type="SAM" id="MobiDB-lite"/>
    </source>
</evidence>
<name>M3CVS4_SPHMS</name>
<evidence type="ECO:0000313" key="4">
    <source>
        <dbReference type="Proteomes" id="UP000016931"/>
    </source>
</evidence>
<dbReference type="GO" id="GO:0016301">
    <property type="term" value="F:kinase activity"/>
    <property type="evidence" value="ECO:0007669"/>
    <property type="project" value="UniProtKB-KW"/>
</dbReference>
<dbReference type="GeneID" id="27899363"/>
<dbReference type="RefSeq" id="XP_016756363.1">
    <property type="nucleotide sequence ID" value="XM_016902226.1"/>
</dbReference>
<dbReference type="PANTHER" id="PTHR21310">
    <property type="entry name" value="AMINOGLYCOSIDE PHOSPHOTRANSFERASE-RELATED-RELATED"/>
    <property type="match status" value="1"/>
</dbReference>
<dbReference type="eggNOG" id="ENOG502R9UI">
    <property type="taxonomic scope" value="Eukaryota"/>
</dbReference>
<dbReference type="OMA" id="TMRFISQ"/>
<dbReference type="OrthoDB" id="3644939at2759"/>
<dbReference type="HOGENOM" id="CLU_021768_3_0_1"/>
<dbReference type="CDD" id="cd05120">
    <property type="entry name" value="APH_ChoK_like"/>
    <property type="match status" value="1"/>
</dbReference>
<dbReference type="AlphaFoldDB" id="M3CVS4"/>
<evidence type="ECO:0000313" key="3">
    <source>
        <dbReference type="EMBL" id="EMF08242.1"/>
    </source>
</evidence>
<feature type="region of interest" description="Disordered" evidence="1">
    <location>
        <begin position="1"/>
        <end position="21"/>
    </location>
</feature>
<keyword evidence="4" id="KW-1185">Reference proteome</keyword>
<keyword evidence="3" id="KW-0808">Transferase</keyword>
<dbReference type="STRING" id="692275.M3CVS4"/>
<dbReference type="EMBL" id="KB456271">
    <property type="protein sequence ID" value="EMF08242.1"/>
    <property type="molecule type" value="Genomic_DNA"/>
</dbReference>
<dbReference type="Proteomes" id="UP000016931">
    <property type="component" value="Unassembled WGS sequence"/>
</dbReference>
<dbReference type="Pfam" id="PF01636">
    <property type="entry name" value="APH"/>
    <property type="match status" value="1"/>
</dbReference>
<sequence>MGLKKVNPSASPPAPPIHTSTENLRSINDTWYWRFLTLAAIKLLGSIRPRQGMILFITRTLCVKYGPLRHLPEASTMEFIACNTSIPVPKIYCAFTHNGWTYIMMRRLGGECLAYSWKSRSAESQAKILQQLKEMIDGMRRIAPPSPAVANIDGGRLWDCRLPGSTLTFGPFDNVDCFHQYLRGGINSQSTCHYPMAVNELVQLHTREWPQPVFTHGDLSSLNILAEGDTITGIVDWETAGWYPHYWEYTTACQVNFRNTFWREEIDKFLDPWPEELRMEKLRQAYFGDV</sequence>
<dbReference type="InterPro" id="IPR051678">
    <property type="entry name" value="AGP_Transferase"/>
</dbReference>
<reference evidence="3 4" key="1">
    <citation type="journal article" date="2012" name="PLoS Pathog.">
        <title>Diverse lifestyles and strategies of plant pathogenesis encoded in the genomes of eighteen Dothideomycetes fungi.</title>
        <authorList>
            <person name="Ohm R.A."/>
            <person name="Feau N."/>
            <person name="Henrissat B."/>
            <person name="Schoch C.L."/>
            <person name="Horwitz B.A."/>
            <person name="Barry K.W."/>
            <person name="Condon B.J."/>
            <person name="Copeland A.C."/>
            <person name="Dhillon B."/>
            <person name="Glaser F."/>
            <person name="Hesse C.N."/>
            <person name="Kosti I."/>
            <person name="LaButti K."/>
            <person name="Lindquist E.A."/>
            <person name="Lucas S."/>
            <person name="Salamov A.A."/>
            <person name="Bradshaw R.E."/>
            <person name="Ciuffetti L."/>
            <person name="Hamelin R.C."/>
            <person name="Kema G.H.J."/>
            <person name="Lawrence C."/>
            <person name="Scott J.A."/>
            <person name="Spatafora J.W."/>
            <person name="Turgeon B.G."/>
            <person name="de Wit P.J.G.M."/>
            <person name="Zhong S."/>
            <person name="Goodwin S.B."/>
            <person name="Grigoriev I.V."/>
        </authorList>
    </citation>
    <scope>NUCLEOTIDE SEQUENCE [LARGE SCALE GENOMIC DNA]</scope>
    <source>
        <strain evidence="3 4">SO2202</strain>
    </source>
</reference>
<gene>
    <name evidence="3" type="ORF">SEPMUDRAFT_128645</name>
</gene>
<dbReference type="Gene3D" id="3.90.1200.10">
    <property type="match status" value="1"/>
</dbReference>
<protein>
    <submittedName>
        <fullName evidence="3">Kinase-like protein</fullName>
    </submittedName>
</protein>
<proteinExistence type="predicted"/>
<evidence type="ECO:0000259" key="2">
    <source>
        <dbReference type="Pfam" id="PF01636"/>
    </source>
</evidence>
<keyword evidence="3" id="KW-0418">Kinase</keyword>